<dbReference type="InterPro" id="IPR013783">
    <property type="entry name" value="Ig-like_fold"/>
</dbReference>
<dbReference type="SUPFAM" id="SSF51126">
    <property type="entry name" value="Pectin lyase-like"/>
    <property type="match status" value="1"/>
</dbReference>
<dbReference type="Gene3D" id="2.160.20.10">
    <property type="entry name" value="Single-stranded right-handed beta-helix, Pectin lyase-like"/>
    <property type="match status" value="1"/>
</dbReference>
<dbReference type="InterPro" id="IPR003368">
    <property type="entry name" value="POMP_repeat"/>
</dbReference>
<dbReference type="eggNOG" id="COG2885">
    <property type="taxonomic scope" value="Bacteria"/>
</dbReference>
<dbReference type="InterPro" id="IPR011050">
    <property type="entry name" value="Pectin_lyase_fold/virulence"/>
</dbReference>
<dbReference type="SMART" id="SM00710">
    <property type="entry name" value="PbH1"/>
    <property type="match status" value="6"/>
</dbReference>
<evidence type="ECO:0000256" key="5">
    <source>
        <dbReference type="ARBA" id="ARBA00022729"/>
    </source>
</evidence>
<evidence type="ECO:0000256" key="4">
    <source>
        <dbReference type="ARBA" id="ARBA00022525"/>
    </source>
</evidence>
<dbReference type="InterPro" id="IPR012334">
    <property type="entry name" value="Pectin_lyas_fold"/>
</dbReference>
<evidence type="ECO:0000256" key="1">
    <source>
        <dbReference type="ARBA" id="ARBA00004196"/>
    </source>
</evidence>
<dbReference type="PANTHER" id="PTHR11319">
    <property type="entry name" value="G PROTEIN-COUPLED RECEPTOR-RELATED"/>
    <property type="match status" value="1"/>
</dbReference>
<dbReference type="PANTHER" id="PTHR11319:SF35">
    <property type="entry name" value="OUTER MEMBRANE PROTEIN PMPC-RELATED"/>
    <property type="match status" value="1"/>
</dbReference>
<dbReference type="InterPro" id="IPR026457">
    <property type="entry name" value="CSLREA_Nterm"/>
</dbReference>
<name>A7NNP5_ROSCS</name>
<accession>A7NNP5</accession>
<gene>
    <name evidence="10" type="ordered locus">Rcas_3132</name>
</gene>
<evidence type="ECO:0000259" key="9">
    <source>
        <dbReference type="Pfam" id="PF01345"/>
    </source>
</evidence>
<dbReference type="GO" id="GO:0009279">
    <property type="term" value="C:cell outer membrane"/>
    <property type="evidence" value="ECO:0007669"/>
    <property type="project" value="UniProtKB-SubCell"/>
</dbReference>
<dbReference type="Pfam" id="PF01345">
    <property type="entry name" value="DUF11"/>
    <property type="match status" value="1"/>
</dbReference>
<keyword evidence="5 8" id="KW-0732">Signal</keyword>
<dbReference type="STRING" id="383372.Rcas_3132"/>
<organism evidence="10 11">
    <name type="scientific">Roseiflexus castenholzii (strain DSM 13941 / HLO8)</name>
    <dbReference type="NCBI Taxonomy" id="383372"/>
    <lineage>
        <taxon>Bacteria</taxon>
        <taxon>Bacillati</taxon>
        <taxon>Chloroflexota</taxon>
        <taxon>Chloroflexia</taxon>
        <taxon>Chloroflexales</taxon>
        <taxon>Roseiflexineae</taxon>
        <taxon>Roseiflexaceae</taxon>
        <taxon>Roseiflexus</taxon>
    </lineage>
</organism>
<comment type="subcellular location">
    <subcellularLocation>
        <location evidence="1">Cell envelope</location>
    </subcellularLocation>
    <subcellularLocation>
        <location evidence="2">Cell outer membrane</location>
    </subcellularLocation>
    <subcellularLocation>
        <location evidence="3">Secreted</location>
    </subcellularLocation>
</comment>
<feature type="signal peptide" evidence="8">
    <location>
        <begin position="1"/>
        <end position="30"/>
    </location>
</feature>
<evidence type="ECO:0000256" key="6">
    <source>
        <dbReference type="ARBA" id="ARBA00023136"/>
    </source>
</evidence>
<dbReference type="InterPro" id="IPR006626">
    <property type="entry name" value="PbH1"/>
</dbReference>
<dbReference type="NCBIfam" id="TIGR01451">
    <property type="entry name" value="B_ant_repeat"/>
    <property type="match status" value="1"/>
</dbReference>
<dbReference type="KEGG" id="rca:Rcas_3132"/>
<sequence length="546" mass="54544">MRSPTCMRCSVVLLTLVMIAALLTVEPATAAPQTFTVTKTADTADGVCGVDCSLREAISAANANPGADTIILPAGTYPLTLTTTLEDNNADGDLDIRDDLTLIGAGAATTTVIAVSGDRVVHLLASATVTITGVTLRGNGDVPGSGGVILVEPGTSLILRDSVVRDGRAGRGGGIEVLGNGVNPAGANATIERVTFTGNRAASLGGALSVFNGGDVSLTNVTITGNSAGNSGGGISVSLDQALINPPKSAATLNNVTIVRNTADDDRNDIGEGGGVSVRVDAQVINQVRLRNTIISDNADLSPTPARVNPDCFNILESLGYNLIHRDTGCTIVGALSGNIIGVSAQPGVLLNNGGSTPTVALQSGSPAIDAGDPAVGSSCAATDQRGVARPIDGNGNGLAICDMGAYEAPVPGDADLSVILTAQPNPVEPGGVLTYSIIVLNAGPGAAESVQVQFTPPAGATSLQIDGIGWDCIVAGVVTCGRGALAASGVASALTIGLRVPSPGGVSTATATVSSAQRDPAPVNNTATLSVFRGRPYLWLPLIKR</sequence>
<evidence type="ECO:0000256" key="8">
    <source>
        <dbReference type="SAM" id="SignalP"/>
    </source>
</evidence>
<dbReference type="InterPro" id="IPR047589">
    <property type="entry name" value="DUF11_rpt"/>
</dbReference>
<dbReference type="NCBIfam" id="TIGR04214">
    <property type="entry name" value="CSLREA_Nterm"/>
    <property type="match status" value="1"/>
</dbReference>
<keyword evidence="4" id="KW-0964">Secreted</keyword>
<evidence type="ECO:0000313" key="11">
    <source>
        <dbReference type="Proteomes" id="UP000000263"/>
    </source>
</evidence>
<dbReference type="eggNOG" id="COG3386">
    <property type="taxonomic scope" value="Bacteria"/>
</dbReference>
<dbReference type="Pfam" id="PF02415">
    <property type="entry name" value="Chlam_PMP"/>
    <property type="match status" value="1"/>
</dbReference>
<keyword evidence="6" id="KW-0472">Membrane</keyword>
<dbReference type="GO" id="GO:0005576">
    <property type="term" value="C:extracellular region"/>
    <property type="evidence" value="ECO:0007669"/>
    <property type="project" value="UniProtKB-SubCell"/>
</dbReference>
<dbReference type="Proteomes" id="UP000000263">
    <property type="component" value="Chromosome"/>
</dbReference>
<protein>
    <submittedName>
        <fullName evidence="10">Polymorphic membrane protein Chlamydia</fullName>
    </submittedName>
</protein>
<dbReference type="AlphaFoldDB" id="A7NNP5"/>
<keyword evidence="7" id="KW-0998">Cell outer membrane</keyword>
<keyword evidence="11" id="KW-1185">Reference proteome</keyword>
<evidence type="ECO:0000256" key="2">
    <source>
        <dbReference type="ARBA" id="ARBA00004442"/>
    </source>
</evidence>
<feature type="domain" description="DUF11" evidence="9">
    <location>
        <begin position="416"/>
        <end position="532"/>
    </location>
</feature>
<evidence type="ECO:0000256" key="7">
    <source>
        <dbReference type="ARBA" id="ARBA00023237"/>
    </source>
</evidence>
<feature type="chain" id="PRO_5002713944" evidence="8">
    <location>
        <begin position="31"/>
        <end position="546"/>
    </location>
</feature>
<evidence type="ECO:0000256" key="3">
    <source>
        <dbReference type="ARBA" id="ARBA00004613"/>
    </source>
</evidence>
<dbReference type="NCBIfam" id="NF041518">
    <property type="entry name" value="choice_anch_Q"/>
    <property type="match status" value="1"/>
</dbReference>
<dbReference type="EMBL" id="CP000804">
    <property type="protein sequence ID" value="ABU59186.1"/>
    <property type="molecule type" value="Genomic_DNA"/>
</dbReference>
<evidence type="ECO:0000313" key="10">
    <source>
        <dbReference type="EMBL" id="ABU59186.1"/>
    </source>
</evidence>
<dbReference type="InterPro" id="IPR001434">
    <property type="entry name" value="OmcB-like_DUF11"/>
</dbReference>
<proteinExistence type="predicted"/>
<dbReference type="InterPro" id="IPR059226">
    <property type="entry name" value="Choice_anch_Q_dom"/>
</dbReference>
<dbReference type="HOGENOM" id="CLU_499556_0_0_0"/>
<reference evidence="10 11" key="1">
    <citation type="submission" date="2007-08" db="EMBL/GenBank/DDBJ databases">
        <title>Complete sequence of Roseiflexus castenholzii DSM 13941.</title>
        <authorList>
            <consortium name="US DOE Joint Genome Institute"/>
            <person name="Copeland A."/>
            <person name="Lucas S."/>
            <person name="Lapidus A."/>
            <person name="Barry K."/>
            <person name="Glavina del Rio T."/>
            <person name="Dalin E."/>
            <person name="Tice H."/>
            <person name="Pitluck S."/>
            <person name="Thompson L.S."/>
            <person name="Brettin T."/>
            <person name="Bruce D."/>
            <person name="Detter J.C."/>
            <person name="Han C."/>
            <person name="Tapia R."/>
            <person name="Schmutz J."/>
            <person name="Larimer F."/>
            <person name="Land M."/>
            <person name="Hauser L."/>
            <person name="Kyrpides N."/>
            <person name="Mikhailova N."/>
            <person name="Bryant D.A."/>
            <person name="Hanada S."/>
            <person name="Tsukatani Y."/>
            <person name="Richardson P."/>
        </authorList>
    </citation>
    <scope>NUCLEOTIDE SEQUENCE [LARGE SCALE GENOMIC DNA]</scope>
    <source>
        <strain evidence="11">DSM 13941 / HLO8</strain>
    </source>
</reference>
<dbReference type="Gene3D" id="2.60.40.10">
    <property type="entry name" value="Immunoglobulins"/>
    <property type="match status" value="1"/>
</dbReference>